<dbReference type="SUPFAM" id="SSF52540">
    <property type="entry name" value="P-loop containing nucleoside triphosphate hydrolases"/>
    <property type="match status" value="1"/>
</dbReference>
<feature type="domain" description="ABC transporter" evidence="10">
    <location>
        <begin position="2"/>
        <end position="223"/>
    </location>
</feature>
<dbReference type="Pfam" id="PF02687">
    <property type="entry name" value="FtsX"/>
    <property type="match status" value="1"/>
</dbReference>
<dbReference type="SMART" id="SM00382">
    <property type="entry name" value="AAA"/>
    <property type="match status" value="1"/>
</dbReference>
<dbReference type="Pfam" id="PF00005">
    <property type="entry name" value="ABC_tran"/>
    <property type="match status" value="1"/>
</dbReference>
<protein>
    <submittedName>
        <fullName evidence="11">ATP-binding cassette domain-containing protein</fullName>
    </submittedName>
</protein>
<keyword evidence="6 9" id="KW-1133">Transmembrane helix</keyword>
<evidence type="ECO:0000256" key="9">
    <source>
        <dbReference type="SAM" id="Phobius"/>
    </source>
</evidence>
<feature type="transmembrane region" description="Helical" evidence="9">
    <location>
        <begin position="583"/>
        <end position="608"/>
    </location>
</feature>
<dbReference type="InterPro" id="IPR015854">
    <property type="entry name" value="ABC_transpr_LolD-like"/>
</dbReference>
<dbReference type="InterPro" id="IPR003838">
    <property type="entry name" value="ABC3_permease_C"/>
</dbReference>
<sequence length="618" mass="71646">MLEVQHISKRYHYQKVLNDISLCFPKAGIVAIVGPSGCGKTTLLHILGGIDRDFQGELLWNGRSVKHRLTRYRRRHISFIFQQFHLIMWLSLKQNISLPRFFHKQEKADFALEMDALKQQSLTSLSMGQRQRLAYLRSHYHHSDILLCDEPTGSLDPQYAKAVMELLKNEAKHRLVILVSHDEKLVKEYSDEIYYMQDGEIINHDILSSQKRIEHFPTIHHQYVFSHMRLAFASLWSHKGRSLQLIMGLLLSLLCIVTALTLTRHLEEQFHQYIYSLVPASGISFQSRYQQSLSLELLDQMQNQAGIIKSEMFLDDYECLGIGFESDHYEQSQTLFIGDDTSPYTYLSLQYGQYPQANNEILLSLSTARHLYGEQDVSSLIGQNVYAWYQHDWEVKGICYKIVGITNQTTTLDTLYQMNHAYIHLLKDVYTYDVNQVTSHLGILYVHPDYQREDVIKQLQKQYPDYEFMEIGKSTTQNVSKTLEQVNMILAIFSLLAILSSLFLIGEVMFLNVVQKKKDLAIMKCFGASSLDIMKIVFYESLQILFIAQSSCLILYYQIIQILNTFMKDVFGSEMFSLQMDMYVVGVVFVLCALLVFISQCPPLFYILKMNTVQALKE</sequence>
<evidence type="ECO:0000313" key="11">
    <source>
        <dbReference type="EMBL" id="UTY38404.1"/>
    </source>
</evidence>
<dbReference type="PANTHER" id="PTHR24220">
    <property type="entry name" value="IMPORT ATP-BINDING PROTEIN"/>
    <property type="match status" value="1"/>
</dbReference>
<gene>
    <name evidence="11" type="ORF">NMU03_12150</name>
</gene>
<accession>A0ABY5HZ94</accession>
<dbReference type="EMBL" id="CP101620">
    <property type="protein sequence ID" value="UTY38404.1"/>
    <property type="molecule type" value="Genomic_DNA"/>
</dbReference>
<evidence type="ECO:0000256" key="5">
    <source>
        <dbReference type="ARBA" id="ARBA00022840"/>
    </source>
</evidence>
<evidence type="ECO:0000256" key="3">
    <source>
        <dbReference type="ARBA" id="ARBA00022692"/>
    </source>
</evidence>
<evidence type="ECO:0000259" key="10">
    <source>
        <dbReference type="PROSITE" id="PS50893"/>
    </source>
</evidence>
<dbReference type="PANTHER" id="PTHR24220:SF86">
    <property type="entry name" value="ABC TRANSPORTER ABCH.1"/>
    <property type="match status" value="1"/>
</dbReference>
<evidence type="ECO:0000256" key="6">
    <source>
        <dbReference type="ARBA" id="ARBA00022989"/>
    </source>
</evidence>
<keyword evidence="3 9" id="KW-0812">Transmembrane</keyword>
<dbReference type="Proteomes" id="UP001060112">
    <property type="component" value="Chromosome"/>
</dbReference>
<dbReference type="PROSITE" id="PS50893">
    <property type="entry name" value="ABC_TRANSPORTER_2"/>
    <property type="match status" value="1"/>
</dbReference>
<evidence type="ECO:0000256" key="1">
    <source>
        <dbReference type="ARBA" id="ARBA00004429"/>
    </source>
</evidence>
<feature type="transmembrane region" description="Helical" evidence="9">
    <location>
        <begin position="488"/>
        <end position="514"/>
    </location>
</feature>
<evidence type="ECO:0000256" key="2">
    <source>
        <dbReference type="ARBA" id="ARBA00022475"/>
    </source>
</evidence>
<dbReference type="GO" id="GO:0005524">
    <property type="term" value="F:ATP binding"/>
    <property type="evidence" value="ECO:0007669"/>
    <property type="project" value="UniProtKB-KW"/>
</dbReference>
<keyword evidence="2" id="KW-1003">Cell membrane</keyword>
<dbReference type="RefSeq" id="WP_290138705.1">
    <property type="nucleotide sequence ID" value="NZ_CP101620.1"/>
</dbReference>
<keyword evidence="7 9" id="KW-0472">Membrane</keyword>
<organism evidence="11 12">
    <name type="scientific">Allocoprobacillus halotolerans</name>
    <dbReference type="NCBI Taxonomy" id="2944914"/>
    <lineage>
        <taxon>Bacteria</taxon>
        <taxon>Bacillati</taxon>
        <taxon>Bacillota</taxon>
        <taxon>Erysipelotrichia</taxon>
        <taxon>Erysipelotrichales</taxon>
        <taxon>Erysipelotrichaceae</taxon>
        <taxon>Allocoprobacillus</taxon>
    </lineage>
</organism>
<evidence type="ECO:0000313" key="12">
    <source>
        <dbReference type="Proteomes" id="UP001060112"/>
    </source>
</evidence>
<evidence type="ECO:0000256" key="7">
    <source>
        <dbReference type="ARBA" id="ARBA00023136"/>
    </source>
</evidence>
<proteinExistence type="inferred from homology"/>
<feature type="transmembrane region" description="Helical" evidence="9">
    <location>
        <begin position="544"/>
        <end position="563"/>
    </location>
</feature>
<dbReference type="InterPro" id="IPR003439">
    <property type="entry name" value="ABC_transporter-like_ATP-bd"/>
</dbReference>
<evidence type="ECO:0000256" key="8">
    <source>
        <dbReference type="ARBA" id="ARBA00038388"/>
    </source>
</evidence>
<evidence type="ECO:0000256" key="4">
    <source>
        <dbReference type="ARBA" id="ARBA00022741"/>
    </source>
</evidence>
<name>A0ABY5HZ94_9FIRM</name>
<keyword evidence="4" id="KW-0547">Nucleotide-binding</keyword>
<reference evidence="11" key="1">
    <citation type="submission" date="2022-07" db="EMBL/GenBank/DDBJ databases">
        <title>Faecal culturing of patients with breast cancer.</title>
        <authorList>
            <person name="Teng N.M.Y."/>
            <person name="Kiu R."/>
            <person name="Evans R."/>
            <person name="Baker D.J."/>
            <person name="Zenner C."/>
            <person name="Robinson S.D."/>
            <person name="Hall L.J."/>
        </authorList>
    </citation>
    <scope>NUCLEOTIDE SEQUENCE</scope>
    <source>
        <strain evidence="11">LH1062</strain>
    </source>
</reference>
<keyword evidence="12" id="KW-1185">Reference proteome</keyword>
<dbReference type="InterPro" id="IPR027417">
    <property type="entry name" value="P-loop_NTPase"/>
</dbReference>
<comment type="subcellular location">
    <subcellularLocation>
        <location evidence="1">Cell inner membrane</location>
        <topology evidence="1">Multi-pass membrane protein</topology>
    </subcellularLocation>
</comment>
<keyword evidence="5 11" id="KW-0067">ATP-binding</keyword>
<comment type="similarity">
    <text evidence="8">Belongs to the ABC transporter superfamily. Macrolide exporter (TC 3.A.1.122) family.</text>
</comment>
<dbReference type="InterPro" id="IPR003593">
    <property type="entry name" value="AAA+_ATPase"/>
</dbReference>
<dbReference type="Gene3D" id="3.40.50.300">
    <property type="entry name" value="P-loop containing nucleotide triphosphate hydrolases"/>
    <property type="match status" value="1"/>
</dbReference>